<dbReference type="PROSITE" id="PS51257">
    <property type="entry name" value="PROKAR_LIPOPROTEIN"/>
    <property type="match status" value="1"/>
</dbReference>
<dbReference type="PANTHER" id="PTHR43649">
    <property type="entry name" value="ARABINOSE-BINDING PROTEIN-RELATED"/>
    <property type="match status" value="1"/>
</dbReference>
<comment type="caution">
    <text evidence="2">The sequence shown here is derived from an EMBL/GenBank/DDBJ whole genome shotgun (WGS) entry which is preliminary data.</text>
</comment>
<name>A0A964ULF7_9ACTN</name>
<dbReference type="InterPro" id="IPR050490">
    <property type="entry name" value="Bact_solute-bd_prot1"/>
</dbReference>
<protein>
    <submittedName>
        <fullName evidence="2">Extracellular solute-binding protein</fullName>
    </submittedName>
</protein>
<dbReference type="Gene3D" id="3.40.190.10">
    <property type="entry name" value="Periplasmic binding protein-like II"/>
    <property type="match status" value="1"/>
</dbReference>
<gene>
    <name evidence="2" type="ORF">GUY60_04435</name>
</gene>
<proteinExistence type="predicted"/>
<organism evidence="2 3">
    <name type="scientific">Streptomyces boluensis</name>
    <dbReference type="NCBI Taxonomy" id="1775135"/>
    <lineage>
        <taxon>Bacteria</taxon>
        <taxon>Bacillati</taxon>
        <taxon>Actinomycetota</taxon>
        <taxon>Actinomycetes</taxon>
        <taxon>Kitasatosporales</taxon>
        <taxon>Streptomycetaceae</taxon>
        <taxon>Streptomyces</taxon>
    </lineage>
</organism>
<dbReference type="EMBL" id="JAAAHS010000017">
    <property type="protein sequence ID" value="NBE50686.1"/>
    <property type="molecule type" value="Genomic_DNA"/>
</dbReference>
<dbReference type="OrthoDB" id="2509690at2"/>
<dbReference type="RefSeq" id="WP_161693952.1">
    <property type="nucleotide sequence ID" value="NZ_JAAAHS010000017.1"/>
</dbReference>
<accession>A0A964ULF7</accession>
<dbReference type="SUPFAM" id="SSF53850">
    <property type="entry name" value="Periplasmic binding protein-like II"/>
    <property type="match status" value="1"/>
</dbReference>
<keyword evidence="1" id="KW-0732">Signal</keyword>
<feature type="chain" id="PRO_5038714350" evidence="1">
    <location>
        <begin position="23"/>
        <end position="420"/>
    </location>
</feature>
<dbReference type="Pfam" id="PF01547">
    <property type="entry name" value="SBP_bac_1"/>
    <property type="match status" value="1"/>
</dbReference>
<keyword evidence="3" id="KW-1185">Reference proteome</keyword>
<feature type="signal peptide" evidence="1">
    <location>
        <begin position="1"/>
        <end position="22"/>
    </location>
</feature>
<dbReference type="Proteomes" id="UP000598297">
    <property type="component" value="Unassembled WGS sequence"/>
</dbReference>
<evidence type="ECO:0000256" key="1">
    <source>
        <dbReference type="SAM" id="SignalP"/>
    </source>
</evidence>
<reference evidence="2" key="1">
    <citation type="submission" date="2020-01" db="EMBL/GenBank/DDBJ databases">
        <title>Whole-genome analyses of novel actinobacteria.</title>
        <authorList>
            <person name="Sahin N."/>
        </authorList>
    </citation>
    <scope>NUCLEOTIDE SEQUENCE</scope>
    <source>
        <strain evidence="2">YC537</strain>
    </source>
</reference>
<evidence type="ECO:0000313" key="3">
    <source>
        <dbReference type="Proteomes" id="UP000598297"/>
    </source>
</evidence>
<dbReference type="AlphaFoldDB" id="A0A964ULF7"/>
<dbReference type="PANTHER" id="PTHR43649:SF30">
    <property type="entry name" value="ABC TRANSPORTER SUBSTRATE-BINDING PROTEIN"/>
    <property type="match status" value="1"/>
</dbReference>
<dbReference type="InterPro" id="IPR006059">
    <property type="entry name" value="SBP"/>
</dbReference>
<evidence type="ECO:0000313" key="2">
    <source>
        <dbReference type="EMBL" id="NBE50686.1"/>
    </source>
</evidence>
<sequence length="420" mass="44923">MRRRRFLFRTASLASGAALGLAGCGGGASRTSLSVMVASYDKSVGAAIGDQWDDVVKGFEREFPQVDVTVERVPFGRLDATLARRVEQGKAPDIAQTNLFAGYAEDQLLYAASDLFGIAAESDFTLSLAEAGEVDRIQYGIPLMASTPRLFYNKALFEKAGVDVPPRSWTELRTVAEALRSSGVPTPYGLQFGPEAAEDELYAWLLAGNGDYTTSSGYDFFSDDNVAALTWLRDNLVAEGLAGKDPGKLSRTAAYEQFLGGQIGMMLAHPVLMDAADQMKLRYGHAAFPARKGGAAIPVGINDWFLAFRQNGRRQACSDFLGFVYGKGSAASYGGGGAAALPVTASGADAVTSTTGNRLEKFIDQLPEARFQPTAMHSWPTVRSAIRRDIGRAVRPDGDPGTVLRSLQAMASRNESAARS</sequence>